<comment type="pathway">
    <text evidence="1 4">Quinol/quinone metabolism; menaquinone biosynthesis.</text>
</comment>
<dbReference type="GO" id="GO:0016836">
    <property type="term" value="F:hydro-lyase activity"/>
    <property type="evidence" value="ECO:0007669"/>
    <property type="project" value="UniProtKB-UniRule"/>
</dbReference>
<reference evidence="5 6" key="1">
    <citation type="submission" date="2016-05" db="EMBL/GenBank/DDBJ databases">
        <title>Genomic and physiological characterization of Planctopirus sp. isolated from fresh water lake.</title>
        <authorList>
            <person name="Subhash Y."/>
            <person name="Ramana C."/>
        </authorList>
    </citation>
    <scope>NUCLEOTIDE SEQUENCE [LARGE SCALE GENOMIC DNA]</scope>
    <source>
        <strain evidence="5 6">JC280</strain>
    </source>
</reference>
<dbReference type="InterPro" id="IPR003773">
    <property type="entry name" value="Menaquinone_biosynth"/>
</dbReference>
<evidence type="ECO:0000256" key="4">
    <source>
        <dbReference type="HAMAP-Rule" id="MF_00995"/>
    </source>
</evidence>
<dbReference type="AlphaFoldDB" id="A0A1C3EBE8"/>
<dbReference type="HAMAP" id="MF_00995">
    <property type="entry name" value="MqnA"/>
    <property type="match status" value="1"/>
</dbReference>
<dbReference type="Gene3D" id="3.40.190.10">
    <property type="entry name" value="Periplasmic binding protein-like II"/>
    <property type="match status" value="2"/>
</dbReference>
<protein>
    <recommendedName>
        <fullName evidence="4">Chorismate dehydratase</fullName>
        <ecNumber evidence="4">4.2.1.151</ecNumber>
    </recommendedName>
    <alternativeName>
        <fullName evidence="4">Menaquinone biosynthetic enzyme MqnA</fullName>
    </alternativeName>
</protein>
<gene>
    <name evidence="4" type="primary">mqnA</name>
    <name evidence="5" type="ORF">A6X21_05835</name>
</gene>
<dbReference type="CDD" id="cd13634">
    <property type="entry name" value="PBP2_Sco4506"/>
    <property type="match status" value="1"/>
</dbReference>
<dbReference type="STRING" id="1841610.A6X21_05835"/>
<evidence type="ECO:0000313" key="6">
    <source>
        <dbReference type="Proteomes" id="UP000094828"/>
    </source>
</evidence>
<evidence type="ECO:0000256" key="3">
    <source>
        <dbReference type="ARBA" id="ARBA00023239"/>
    </source>
</evidence>
<dbReference type="UniPathway" id="UPA00079"/>
<accession>A0A1C3EBE8</accession>
<dbReference type="SUPFAM" id="SSF53850">
    <property type="entry name" value="Periplasmic binding protein-like II"/>
    <property type="match status" value="1"/>
</dbReference>
<dbReference type="EMBL" id="LYDR01000108">
    <property type="protein sequence ID" value="ODA30548.1"/>
    <property type="molecule type" value="Genomic_DNA"/>
</dbReference>
<keyword evidence="2 4" id="KW-0474">Menaquinone biosynthesis</keyword>
<comment type="catalytic activity">
    <reaction evidence="4">
        <text>chorismate = 3-[(1-carboxyvinyl)-oxy]benzoate + H2O</text>
        <dbReference type="Rhea" id="RHEA:40051"/>
        <dbReference type="ChEBI" id="CHEBI:15377"/>
        <dbReference type="ChEBI" id="CHEBI:29748"/>
        <dbReference type="ChEBI" id="CHEBI:76981"/>
        <dbReference type="EC" id="4.2.1.151"/>
    </reaction>
</comment>
<keyword evidence="3 4" id="KW-0456">Lyase</keyword>
<evidence type="ECO:0000256" key="2">
    <source>
        <dbReference type="ARBA" id="ARBA00022428"/>
    </source>
</evidence>
<sequence length="298" mass="33229">MSITTPAFQVGAVTYLNSKPLIEDLPELFPNSTLKLDYPSRLADALAAHQLDVALIPSIEYFRLAPKTPCSIVSDACVATHGPVHSVKLYSRVPWSKVRTLALDEGSRTSATLARILLHERLGLKPRLTSFPLASSIEETDADAVLMIGDRAMSPPGETFFDAWDLGEEWHRDTNLPFVFAMWVATGRLVESSNIKPDRIHQPTDPDASEQFHLDHLAALLAEARDRGVARCEAVAAREAQHMRLTTEEIVRYFTENLFFTMGPDEKRGLQLYYQLATRLNLAPSGVQCEFCDPVHSR</sequence>
<proteinExistence type="inferred from homology"/>
<name>A0A1C3EBE8_9PLAN</name>
<evidence type="ECO:0000256" key="1">
    <source>
        <dbReference type="ARBA" id="ARBA00004863"/>
    </source>
</evidence>
<dbReference type="PANTHER" id="PTHR37690">
    <property type="entry name" value="CHORISMATE DEHYDRATASE"/>
    <property type="match status" value="1"/>
</dbReference>
<organism evidence="5 6">
    <name type="scientific">Planctopirus hydrillae</name>
    <dbReference type="NCBI Taxonomy" id="1841610"/>
    <lineage>
        <taxon>Bacteria</taxon>
        <taxon>Pseudomonadati</taxon>
        <taxon>Planctomycetota</taxon>
        <taxon>Planctomycetia</taxon>
        <taxon>Planctomycetales</taxon>
        <taxon>Planctomycetaceae</taxon>
        <taxon>Planctopirus</taxon>
    </lineage>
</organism>
<dbReference type="PANTHER" id="PTHR37690:SF1">
    <property type="entry name" value="CHORISMATE DEHYDRATASE"/>
    <property type="match status" value="1"/>
</dbReference>
<dbReference type="EC" id="4.2.1.151" evidence="4"/>
<comment type="function">
    <text evidence="4">Catalyzes the dehydration of chorismate into 3-[(1-carboxyvinyl)oxy]benzoate, a step in the biosynthesis of menaquinone (MK, vitamin K2).</text>
</comment>
<dbReference type="OrthoDB" id="9810112at2"/>
<comment type="caution">
    <text evidence="5">The sequence shown here is derived from an EMBL/GenBank/DDBJ whole genome shotgun (WGS) entry which is preliminary data.</text>
</comment>
<keyword evidence="6" id="KW-1185">Reference proteome</keyword>
<evidence type="ECO:0000313" key="5">
    <source>
        <dbReference type="EMBL" id="ODA30548.1"/>
    </source>
</evidence>
<dbReference type="RefSeq" id="WP_068848361.1">
    <property type="nucleotide sequence ID" value="NZ_LYDR01000108.1"/>
</dbReference>
<comment type="similarity">
    <text evidence="4">Belongs to the MqnA/MqnD family. MqnA subfamily.</text>
</comment>
<dbReference type="Proteomes" id="UP000094828">
    <property type="component" value="Unassembled WGS sequence"/>
</dbReference>
<dbReference type="Pfam" id="PF02621">
    <property type="entry name" value="VitK2_biosynth"/>
    <property type="match status" value="1"/>
</dbReference>
<dbReference type="GO" id="GO:0009234">
    <property type="term" value="P:menaquinone biosynthetic process"/>
    <property type="evidence" value="ECO:0007669"/>
    <property type="project" value="UniProtKB-UniRule"/>
</dbReference>
<dbReference type="InterPro" id="IPR030868">
    <property type="entry name" value="MqnA"/>
</dbReference>